<dbReference type="InterPro" id="IPR019921">
    <property type="entry name" value="Lucif-like_OxRdtase_Rv2161c"/>
</dbReference>
<dbReference type="SUPFAM" id="SSF51679">
    <property type="entry name" value="Bacterial luciferase-like"/>
    <property type="match status" value="1"/>
</dbReference>
<dbReference type="CDD" id="cd01097">
    <property type="entry name" value="Tetrahydromethanopterin_reductase"/>
    <property type="match status" value="1"/>
</dbReference>
<keyword evidence="3" id="KW-1185">Reference proteome</keyword>
<reference evidence="2 3" key="1">
    <citation type="journal article" date="2018" name="Arch. Microbiol.">
        <title>New insights into the metabolic potential of the phototrophic purple bacterium Rhodopila globiformis DSM 161(T) from its draft genome sequence and evidence for a vanadium-dependent nitrogenase.</title>
        <authorList>
            <person name="Imhoff J.F."/>
            <person name="Rahn T."/>
            <person name="Kunzel S."/>
            <person name="Neulinger S.C."/>
        </authorList>
    </citation>
    <scope>NUCLEOTIDE SEQUENCE [LARGE SCALE GENOMIC DNA]</scope>
    <source>
        <strain evidence="2 3">DSM 161</strain>
    </source>
</reference>
<dbReference type="Gene3D" id="3.20.20.30">
    <property type="entry name" value="Luciferase-like domain"/>
    <property type="match status" value="1"/>
</dbReference>
<gene>
    <name evidence="2" type="ORF">CCS01_06435</name>
</gene>
<dbReference type="AlphaFoldDB" id="A0A2S6NL83"/>
<dbReference type="EMBL" id="NHRY01000066">
    <property type="protein sequence ID" value="PPQ35864.1"/>
    <property type="molecule type" value="Genomic_DNA"/>
</dbReference>
<sequence>MKSGVSMFFTDYSIAPGALGQALEQRGFESVWAPEHSHIPLSRKSPFPGGGDVPKKYYDAMDPFVTLTAAAAATKTLKVGTGVCLVAQRDPIQTAKLVASIDQVSGGRFLFGIGNGWNQDELEDHGVKFADRHKVARERVEAMKAIWTQNKPEYHGEFVNFDPMMTWPKPVQKPHPPVIVGGAFPYSARRAIRYGDGWIPQAARGGYKEIGDLIPEFRKMATEAGRNPDEIAITVWFPRRELDLMKRYADMGVERVVFNVESEGADKVLPVLDEIAAFMAKANG</sequence>
<dbReference type="InterPro" id="IPR036661">
    <property type="entry name" value="Luciferase-like_sf"/>
</dbReference>
<dbReference type="Proteomes" id="UP000239724">
    <property type="component" value="Unassembled WGS sequence"/>
</dbReference>
<dbReference type="OrthoDB" id="5728724at2"/>
<accession>A0A2S6NL83</accession>
<feature type="domain" description="Luciferase-like" evidence="1">
    <location>
        <begin position="19"/>
        <end position="235"/>
    </location>
</feature>
<dbReference type="InterPro" id="IPR011251">
    <property type="entry name" value="Luciferase-like_dom"/>
</dbReference>
<dbReference type="PANTHER" id="PTHR43244:SF2">
    <property type="entry name" value="CONSERVED HYPOTHETICAL ALANINE AND PROLINE-RICH PROTEIN"/>
    <property type="match status" value="1"/>
</dbReference>
<proteinExistence type="predicted"/>
<evidence type="ECO:0000313" key="3">
    <source>
        <dbReference type="Proteomes" id="UP000239724"/>
    </source>
</evidence>
<evidence type="ECO:0000259" key="1">
    <source>
        <dbReference type="Pfam" id="PF00296"/>
    </source>
</evidence>
<name>A0A2S6NL83_RHOGL</name>
<organism evidence="2 3">
    <name type="scientific">Rhodopila globiformis</name>
    <name type="common">Rhodopseudomonas globiformis</name>
    <dbReference type="NCBI Taxonomy" id="1071"/>
    <lineage>
        <taxon>Bacteria</taxon>
        <taxon>Pseudomonadati</taxon>
        <taxon>Pseudomonadota</taxon>
        <taxon>Alphaproteobacteria</taxon>
        <taxon>Acetobacterales</taxon>
        <taxon>Acetobacteraceae</taxon>
        <taxon>Rhodopila</taxon>
    </lineage>
</organism>
<dbReference type="Pfam" id="PF00296">
    <property type="entry name" value="Bac_luciferase"/>
    <property type="match status" value="1"/>
</dbReference>
<dbReference type="InterPro" id="IPR050564">
    <property type="entry name" value="F420-G6PD/mer"/>
</dbReference>
<evidence type="ECO:0000313" key="2">
    <source>
        <dbReference type="EMBL" id="PPQ35864.1"/>
    </source>
</evidence>
<protein>
    <recommendedName>
        <fullName evidence="1">Luciferase-like domain-containing protein</fullName>
    </recommendedName>
</protein>
<dbReference type="GO" id="GO:0016705">
    <property type="term" value="F:oxidoreductase activity, acting on paired donors, with incorporation or reduction of molecular oxygen"/>
    <property type="evidence" value="ECO:0007669"/>
    <property type="project" value="InterPro"/>
</dbReference>
<dbReference type="NCBIfam" id="TIGR03619">
    <property type="entry name" value="F420_Rv2161c"/>
    <property type="match status" value="1"/>
</dbReference>
<comment type="caution">
    <text evidence="2">The sequence shown here is derived from an EMBL/GenBank/DDBJ whole genome shotgun (WGS) entry which is preliminary data.</text>
</comment>
<dbReference type="PANTHER" id="PTHR43244">
    <property type="match status" value="1"/>
</dbReference>